<gene>
    <name evidence="1" type="ORF">Mal52_32220</name>
</gene>
<dbReference type="EMBL" id="CP036276">
    <property type="protein sequence ID" value="QDU44736.1"/>
    <property type="molecule type" value="Genomic_DNA"/>
</dbReference>
<organism evidence="1 2">
    <name type="scientific">Symmachiella dynata</name>
    <dbReference type="NCBI Taxonomy" id="2527995"/>
    <lineage>
        <taxon>Bacteria</taxon>
        <taxon>Pseudomonadati</taxon>
        <taxon>Planctomycetota</taxon>
        <taxon>Planctomycetia</taxon>
        <taxon>Planctomycetales</taxon>
        <taxon>Planctomycetaceae</taxon>
        <taxon>Symmachiella</taxon>
    </lineage>
</organism>
<proteinExistence type="predicted"/>
<evidence type="ECO:0000313" key="1">
    <source>
        <dbReference type="EMBL" id="QDU44736.1"/>
    </source>
</evidence>
<dbReference type="RefSeq" id="WP_145377042.1">
    <property type="nucleotide sequence ID" value="NZ_CP036276.1"/>
</dbReference>
<dbReference type="KEGG" id="sdyn:Mal52_32220"/>
<accession>A0A517ZQF4</accession>
<dbReference type="AlphaFoldDB" id="A0A517ZQF4"/>
<evidence type="ECO:0000313" key="2">
    <source>
        <dbReference type="Proteomes" id="UP000319383"/>
    </source>
</evidence>
<reference evidence="1 2" key="1">
    <citation type="submission" date="2019-02" db="EMBL/GenBank/DDBJ databases">
        <title>Deep-cultivation of Planctomycetes and their phenomic and genomic characterization uncovers novel biology.</title>
        <authorList>
            <person name="Wiegand S."/>
            <person name="Jogler M."/>
            <person name="Boedeker C."/>
            <person name="Pinto D."/>
            <person name="Vollmers J."/>
            <person name="Rivas-Marin E."/>
            <person name="Kohn T."/>
            <person name="Peeters S.H."/>
            <person name="Heuer A."/>
            <person name="Rast P."/>
            <person name="Oberbeckmann S."/>
            <person name="Bunk B."/>
            <person name="Jeske O."/>
            <person name="Meyerdierks A."/>
            <person name="Storesund J.E."/>
            <person name="Kallscheuer N."/>
            <person name="Luecker S."/>
            <person name="Lage O.M."/>
            <person name="Pohl T."/>
            <person name="Merkel B.J."/>
            <person name="Hornburger P."/>
            <person name="Mueller R.-W."/>
            <person name="Bruemmer F."/>
            <person name="Labrenz M."/>
            <person name="Spormann A.M."/>
            <person name="Op den Camp H."/>
            <person name="Overmann J."/>
            <person name="Amann R."/>
            <person name="Jetten M.S.M."/>
            <person name="Mascher T."/>
            <person name="Medema M.H."/>
            <person name="Devos D.P."/>
            <person name="Kaster A.-K."/>
            <person name="Ovreas L."/>
            <person name="Rohde M."/>
            <person name="Galperin M.Y."/>
            <person name="Jogler C."/>
        </authorList>
    </citation>
    <scope>NUCLEOTIDE SEQUENCE [LARGE SCALE GENOMIC DNA]</scope>
    <source>
        <strain evidence="1 2">Mal52</strain>
    </source>
</reference>
<dbReference type="Proteomes" id="UP000319383">
    <property type="component" value="Chromosome"/>
</dbReference>
<sequence length="261" mass="29966">MSGSQQGNADHNIDAAAVEGIVEKAHRRIAGLQKSEADLGVTNDRRQGYLVDAKDAFHALYVLGDKKSARVWAERGVAYALEFFFGVWRDQVPSGNGRNQPPNREWQDRSLNWVEPLEEALVLATILERWDDVRRLAEFPRDDISENDGIVAVMDACWLYLCGVIRGRDPQELEPFQQRVIDQGRKRDKLFLEFVKALARGEGVALQQAADEYFKQFLRVETRKDMTSFDWDGTILVHYATHLGYDLQIPEKYRKYFVTLS</sequence>
<protein>
    <submittedName>
        <fullName evidence="1">Uncharacterized protein</fullName>
    </submittedName>
</protein>
<name>A0A517ZQF4_9PLAN</name>
<keyword evidence="2" id="KW-1185">Reference proteome</keyword>